<dbReference type="Proteomes" id="UP000251311">
    <property type="component" value="Unassembled WGS sequence"/>
</dbReference>
<sequence>MDKTANLDLEKEKAFNQLEEWHTSKTFSIGEKEFRLSQLNHEFRVKVYALYSQIETPMIIGNWGFLEDAKFKSLFKEVENKVLFEDMLISKIPNFWEDNEDIYLDFIQTSLKLICYPFFRNKKKVIN</sequence>
<comment type="caution">
    <text evidence="1">The sequence shown here is derived from an EMBL/GenBank/DDBJ whole genome shotgun (WGS) entry which is preliminary data.</text>
</comment>
<accession>A0ABX5JH86</accession>
<dbReference type="EMBL" id="MUXF01000008">
    <property type="protein sequence ID" value="PUE66756.1"/>
    <property type="molecule type" value="Genomic_DNA"/>
</dbReference>
<organism evidence="1 2">
    <name type="scientific">Arcobacter lacus</name>
    <dbReference type="NCBI Taxonomy" id="1912876"/>
    <lineage>
        <taxon>Bacteria</taxon>
        <taxon>Pseudomonadati</taxon>
        <taxon>Campylobacterota</taxon>
        <taxon>Epsilonproteobacteria</taxon>
        <taxon>Campylobacterales</taxon>
        <taxon>Arcobacteraceae</taxon>
        <taxon>Arcobacter</taxon>
    </lineage>
</organism>
<gene>
    <name evidence="1" type="ORF">B0175_05160</name>
</gene>
<proteinExistence type="predicted"/>
<keyword evidence="2" id="KW-1185">Reference proteome</keyword>
<reference evidence="1 2" key="1">
    <citation type="submission" date="2017-02" db="EMBL/GenBank/DDBJ databases">
        <title>Arcobacter lacus sp. nov., a new species isolated from reclaimed water.</title>
        <authorList>
            <person name="Figueras M.J."/>
            <person name="Perez-Cataluna A."/>
            <person name="Salas-Masso N."/>
        </authorList>
    </citation>
    <scope>NUCLEOTIDE SEQUENCE [LARGE SCALE GENOMIC DNA]</scope>
    <source>
        <strain evidence="1 2">RW43-9</strain>
    </source>
</reference>
<name>A0ABX5JH86_9BACT</name>
<protein>
    <submittedName>
        <fullName evidence="1">Uncharacterized protein</fullName>
    </submittedName>
</protein>
<dbReference type="RefSeq" id="WP_108527588.1">
    <property type="nucleotide sequence ID" value="NZ_MUXF01000008.1"/>
</dbReference>
<evidence type="ECO:0000313" key="1">
    <source>
        <dbReference type="EMBL" id="PUE66756.1"/>
    </source>
</evidence>
<evidence type="ECO:0000313" key="2">
    <source>
        <dbReference type="Proteomes" id="UP000251311"/>
    </source>
</evidence>